<evidence type="ECO:0000313" key="7">
    <source>
        <dbReference type="Proteomes" id="UP001516588"/>
    </source>
</evidence>
<dbReference type="InterPro" id="IPR020094">
    <property type="entry name" value="TruA/RsuA/RluB/E/F_N"/>
</dbReference>
<reference evidence="6 7" key="1">
    <citation type="submission" date="2020-10" db="EMBL/GenBank/DDBJ databases">
        <title>ChiBAC.</title>
        <authorList>
            <person name="Zenner C."/>
            <person name="Hitch T.C.A."/>
            <person name="Clavel T."/>
        </authorList>
    </citation>
    <scope>NUCLEOTIDE SEQUENCE [LARGE SCALE GENOMIC DNA]</scope>
    <source>
        <strain evidence="6 7">DSM 108706</strain>
    </source>
</reference>
<dbReference type="InterPro" id="IPR042092">
    <property type="entry name" value="PsdUridine_s_RsuA/RluB/E/F_cat"/>
</dbReference>
<accession>A0ABR9QVH6</accession>
<dbReference type="SUPFAM" id="SSF55174">
    <property type="entry name" value="Alpha-L RNA-binding motif"/>
    <property type="match status" value="1"/>
</dbReference>
<evidence type="ECO:0000256" key="1">
    <source>
        <dbReference type="ARBA" id="ARBA00008348"/>
    </source>
</evidence>
<keyword evidence="2 4" id="KW-0413">Isomerase</keyword>
<dbReference type="Pfam" id="PF00849">
    <property type="entry name" value="PseudoU_synth_2"/>
    <property type="match status" value="1"/>
</dbReference>
<dbReference type="PROSITE" id="PS50889">
    <property type="entry name" value="S4"/>
    <property type="match status" value="1"/>
</dbReference>
<dbReference type="Gene3D" id="3.30.70.580">
    <property type="entry name" value="Pseudouridine synthase I, catalytic domain, N-terminal subdomain"/>
    <property type="match status" value="1"/>
</dbReference>
<evidence type="ECO:0000259" key="5">
    <source>
        <dbReference type="SMART" id="SM00363"/>
    </source>
</evidence>
<protein>
    <recommendedName>
        <fullName evidence="4">Pseudouridine synthase</fullName>
        <ecNumber evidence="4">5.4.99.-</ecNumber>
    </recommendedName>
</protein>
<evidence type="ECO:0000256" key="3">
    <source>
        <dbReference type="PROSITE-ProRule" id="PRU00182"/>
    </source>
</evidence>
<proteinExistence type="inferred from homology"/>
<dbReference type="Gene3D" id="3.30.70.1560">
    <property type="entry name" value="Alpha-L RNA-binding motif"/>
    <property type="match status" value="1"/>
</dbReference>
<sequence length="235" mass="26484">MRLNKYIAASGTASRRKADELVFNGNVRVNGMVVKEPGYQVQPDDTVEVNGSRIIASDKKVYIAMNKPLGYVTTMKDQFGRPAVADLVTDIEERVFPVGRLDYNTTGLLLLTNDGDLAYKLTHPKHEVPKTYRVRVAGWLSDTKLAKLRRGVDIGGYVTARAQVKVVKQMERSTVVEITIHEGKNRQVRKMFRAVGCPVQELERISIGDIRLGRLSPGHYRKLTKQEIDYLKKNV</sequence>
<dbReference type="CDD" id="cd02870">
    <property type="entry name" value="PseudoU_synth_RsuA_like"/>
    <property type="match status" value="1"/>
</dbReference>
<comment type="caution">
    <text evidence="6">The sequence shown here is derived from an EMBL/GenBank/DDBJ whole genome shotgun (WGS) entry which is preliminary data.</text>
</comment>
<dbReference type="SMART" id="SM00363">
    <property type="entry name" value="S4"/>
    <property type="match status" value="1"/>
</dbReference>
<dbReference type="InterPro" id="IPR000748">
    <property type="entry name" value="PsdUridine_synth_RsuA/RluB/E/F"/>
</dbReference>
<gene>
    <name evidence="6" type="ORF">INF20_01005</name>
</gene>
<dbReference type="EC" id="5.4.99.-" evidence="4"/>
<dbReference type="RefSeq" id="WP_226384532.1">
    <property type="nucleotide sequence ID" value="NZ_JADCKA010000001.1"/>
</dbReference>
<evidence type="ECO:0000256" key="4">
    <source>
        <dbReference type="RuleBase" id="RU003887"/>
    </source>
</evidence>
<evidence type="ECO:0000313" key="6">
    <source>
        <dbReference type="EMBL" id="MBE5034869.1"/>
    </source>
</evidence>
<dbReference type="InterPro" id="IPR050343">
    <property type="entry name" value="RsuA_PseudoU_synthase"/>
</dbReference>
<comment type="similarity">
    <text evidence="1 4">Belongs to the pseudouridine synthase RsuA family.</text>
</comment>
<dbReference type="InterPro" id="IPR018496">
    <property type="entry name" value="PsdUridine_synth_RsuA/RluB_CS"/>
</dbReference>
<dbReference type="EMBL" id="JADCKA010000001">
    <property type="protein sequence ID" value="MBE5034869.1"/>
    <property type="molecule type" value="Genomic_DNA"/>
</dbReference>
<keyword evidence="7" id="KW-1185">Reference proteome</keyword>
<dbReference type="InterPro" id="IPR020103">
    <property type="entry name" value="PsdUridine_synth_cat_dom_sf"/>
</dbReference>
<dbReference type="SUPFAM" id="SSF55120">
    <property type="entry name" value="Pseudouridine synthase"/>
    <property type="match status" value="1"/>
</dbReference>
<name>A0ABR9QVH6_9FIRM</name>
<dbReference type="CDD" id="cd00165">
    <property type="entry name" value="S4"/>
    <property type="match status" value="1"/>
</dbReference>
<dbReference type="PROSITE" id="PS01149">
    <property type="entry name" value="PSI_RSU"/>
    <property type="match status" value="1"/>
</dbReference>
<dbReference type="Gene3D" id="3.10.290.10">
    <property type="entry name" value="RNA-binding S4 domain"/>
    <property type="match status" value="1"/>
</dbReference>
<dbReference type="InterPro" id="IPR036986">
    <property type="entry name" value="S4_RNA-bd_sf"/>
</dbReference>
<organism evidence="6 7">
    <name type="scientific">Gallibacter intestinalis</name>
    <dbReference type="NCBI Taxonomy" id="2779356"/>
    <lineage>
        <taxon>Bacteria</taxon>
        <taxon>Bacillati</taxon>
        <taxon>Bacillota</taxon>
        <taxon>Clostridia</taxon>
        <taxon>Eubacteriales</taxon>
        <taxon>Eubacteriaceae</taxon>
        <taxon>Gallibacter</taxon>
    </lineage>
</organism>
<keyword evidence="3" id="KW-0694">RNA-binding</keyword>
<feature type="domain" description="RNA-binding S4" evidence="5">
    <location>
        <begin position="1"/>
        <end position="60"/>
    </location>
</feature>
<dbReference type="NCBIfam" id="TIGR00093">
    <property type="entry name" value="pseudouridine synthase"/>
    <property type="match status" value="1"/>
</dbReference>
<dbReference type="InterPro" id="IPR002942">
    <property type="entry name" value="S4_RNA-bd"/>
</dbReference>
<dbReference type="PANTHER" id="PTHR47683:SF2">
    <property type="entry name" value="RNA-BINDING S4 DOMAIN-CONTAINING PROTEIN"/>
    <property type="match status" value="1"/>
</dbReference>
<dbReference type="Pfam" id="PF01479">
    <property type="entry name" value="S4"/>
    <property type="match status" value="1"/>
</dbReference>
<evidence type="ECO:0000256" key="2">
    <source>
        <dbReference type="ARBA" id="ARBA00023235"/>
    </source>
</evidence>
<dbReference type="PANTHER" id="PTHR47683">
    <property type="entry name" value="PSEUDOURIDINE SYNTHASE FAMILY PROTEIN-RELATED"/>
    <property type="match status" value="1"/>
</dbReference>
<dbReference type="InterPro" id="IPR006145">
    <property type="entry name" value="PsdUridine_synth_RsuA/RluA"/>
</dbReference>
<dbReference type="Proteomes" id="UP001516588">
    <property type="component" value="Unassembled WGS sequence"/>
</dbReference>